<organism evidence="4 5">
    <name type="scientific">Loxostege sticticalis</name>
    <name type="common">Beet webworm moth</name>
    <dbReference type="NCBI Taxonomy" id="481309"/>
    <lineage>
        <taxon>Eukaryota</taxon>
        <taxon>Metazoa</taxon>
        <taxon>Ecdysozoa</taxon>
        <taxon>Arthropoda</taxon>
        <taxon>Hexapoda</taxon>
        <taxon>Insecta</taxon>
        <taxon>Pterygota</taxon>
        <taxon>Neoptera</taxon>
        <taxon>Endopterygota</taxon>
        <taxon>Lepidoptera</taxon>
        <taxon>Glossata</taxon>
        <taxon>Ditrysia</taxon>
        <taxon>Pyraloidea</taxon>
        <taxon>Crambidae</taxon>
        <taxon>Pyraustinae</taxon>
        <taxon>Loxostege</taxon>
    </lineage>
</organism>
<name>A0ABD0TQH1_LOXSC</name>
<feature type="domain" description="FP protein C-terminal" evidence="3">
    <location>
        <begin position="243"/>
        <end position="290"/>
    </location>
</feature>
<evidence type="ECO:0000259" key="3">
    <source>
        <dbReference type="Pfam" id="PF25298"/>
    </source>
</evidence>
<dbReference type="InterPro" id="IPR057251">
    <property type="entry name" value="FP_C"/>
</dbReference>
<gene>
    <name evidence="4" type="ORF">ABMA28_007386</name>
</gene>
<evidence type="ECO:0000313" key="4">
    <source>
        <dbReference type="EMBL" id="KAL0851607.1"/>
    </source>
</evidence>
<evidence type="ECO:0000256" key="1">
    <source>
        <dbReference type="SAM" id="Coils"/>
    </source>
</evidence>
<keyword evidence="1" id="KW-0175">Coiled coil</keyword>
<evidence type="ECO:0000256" key="2">
    <source>
        <dbReference type="SAM" id="MobiDB-lite"/>
    </source>
</evidence>
<sequence length="295" mass="34144">MSILRTPEKSFSVPDMSTLEDEAFQNYITSRNNKRRPTTPVPQLQEKTKEDTSEFHDFFSKFATDQDKKINSILATLKDIQQTNKMIQTSITFLSEENIELKNKIAQLEIEAKRDKEQIVLLESKLEDNQRTDRKTNIEIRNVPLKGNETKKDLLEMIIHLTKTINIDITKQDVKDVIKINKKTKEKSTIVVEFTNTFAKTDVLKAAKAYNSKNKDSKLRALHLGLKTNHDIPIFISENLTLKASRLLFLARDLKISKNYKYCWTSYGKVYLRMDDNTPIITVTSEAQIQLLSNK</sequence>
<proteinExistence type="predicted"/>
<protein>
    <recommendedName>
        <fullName evidence="3">FP protein C-terminal domain-containing protein</fullName>
    </recommendedName>
</protein>
<comment type="caution">
    <text evidence="4">The sequence shown here is derived from an EMBL/GenBank/DDBJ whole genome shotgun (WGS) entry which is preliminary data.</text>
</comment>
<dbReference type="Proteomes" id="UP001549921">
    <property type="component" value="Unassembled WGS sequence"/>
</dbReference>
<feature type="coiled-coil region" evidence="1">
    <location>
        <begin position="91"/>
        <end position="125"/>
    </location>
</feature>
<dbReference type="Pfam" id="PF25298">
    <property type="entry name" value="Baculo_FP_2nd"/>
    <property type="match status" value="1"/>
</dbReference>
<accession>A0ABD0TQH1</accession>
<feature type="region of interest" description="Disordered" evidence="2">
    <location>
        <begin position="28"/>
        <end position="50"/>
    </location>
</feature>
<dbReference type="EMBL" id="JBEDNZ010000002">
    <property type="protein sequence ID" value="KAL0851607.1"/>
    <property type="molecule type" value="Genomic_DNA"/>
</dbReference>
<reference evidence="4 5" key="1">
    <citation type="submission" date="2024-06" db="EMBL/GenBank/DDBJ databases">
        <title>A chromosome-level genome assembly of beet webworm, Loxostege sticticalis.</title>
        <authorList>
            <person name="Zhang Y."/>
        </authorList>
    </citation>
    <scope>NUCLEOTIDE SEQUENCE [LARGE SCALE GENOMIC DNA]</scope>
    <source>
        <strain evidence="4">AQ028</strain>
        <tissue evidence="4">Male pupae</tissue>
    </source>
</reference>
<evidence type="ECO:0000313" key="5">
    <source>
        <dbReference type="Proteomes" id="UP001549921"/>
    </source>
</evidence>
<dbReference type="AlphaFoldDB" id="A0ABD0TQH1"/>